<dbReference type="Gene3D" id="3.40.50.10210">
    <property type="match status" value="1"/>
</dbReference>
<evidence type="ECO:0000256" key="1">
    <source>
        <dbReference type="ARBA" id="ARBA00005049"/>
    </source>
</evidence>
<comment type="catalytic activity">
    <reaction evidence="9 10">
        <text>5,6-dimethylbenzimidazole + nicotinate beta-D-ribonucleotide = alpha-ribazole 5'-phosphate + nicotinate + H(+)</text>
        <dbReference type="Rhea" id="RHEA:11196"/>
        <dbReference type="ChEBI" id="CHEBI:15378"/>
        <dbReference type="ChEBI" id="CHEBI:15890"/>
        <dbReference type="ChEBI" id="CHEBI:32544"/>
        <dbReference type="ChEBI" id="CHEBI:57502"/>
        <dbReference type="ChEBI" id="CHEBI:57918"/>
        <dbReference type="EC" id="2.4.2.21"/>
    </reaction>
</comment>
<dbReference type="Gene3D" id="1.10.1610.10">
    <property type="match status" value="1"/>
</dbReference>
<keyword evidence="13" id="KW-1185">Reference proteome</keyword>
<evidence type="ECO:0000256" key="7">
    <source>
        <dbReference type="ARBA" id="ARBA00022679"/>
    </source>
</evidence>
<dbReference type="UniPathway" id="UPA00061">
    <property type="reaction ID" value="UER00516"/>
</dbReference>
<evidence type="ECO:0000256" key="10">
    <source>
        <dbReference type="HAMAP-Rule" id="MF_00230"/>
    </source>
</evidence>
<dbReference type="GO" id="GO:0009236">
    <property type="term" value="P:cobalamin biosynthetic process"/>
    <property type="evidence" value="ECO:0007669"/>
    <property type="project" value="UniProtKB-UniRule"/>
</dbReference>
<dbReference type="STRING" id="1121001.SAMN02745857_02538"/>
<name>A0A1W1XRJ9_9NEIS</name>
<keyword evidence="11" id="KW-0472">Membrane</keyword>
<protein>
    <recommendedName>
        <fullName evidence="4 10">Nicotinate-nucleotide--dimethylbenzimidazole phosphoribosyltransferase</fullName>
        <shortName evidence="10">NN:DBI PRT</shortName>
        <ecNumber evidence="3 10">2.4.2.21</ecNumber>
    </recommendedName>
    <alternativeName>
        <fullName evidence="8 10">N(1)-alpha-phosphoribosyltransferase</fullName>
    </alternativeName>
</protein>
<dbReference type="CDD" id="cd02439">
    <property type="entry name" value="DMB-PRT_CobT"/>
    <property type="match status" value="1"/>
</dbReference>
<dbReference type="RefSeq" id="WP_084091173.1">
    <property type="nucleotide sequence ID" value="NZ_FWXD01000014.1"/>
</dbReference>
<dbReference type="HAMAP" id="MF_00230">
    <property type="entry name" value="CobT"/>
    <property type="match status" value="1"/>
</dbReference>
<dbReference type="Proteomes" id="UP000192761">
    <property type="component" value="Unassembled WGS sequence"/>
</dbReference>
<evidence type="ECO:0000256" key="11">
    <source>
        <dbReference type="SAM" id="Phobius"/>
    </source>
</evidence>
<dbReference type="NCBIfam" id="TIGR03160">
    <property type="entry name" value="cobT_DBIPRT"/>
    <property type="match status" value="1"/>
</dbReference>
<proteinExistence type="inferred from homology"/>
<dbReference type="SUPFAM" id="SSF52733">
    <property type="entry name" value="Nicotinate mononucleotide:5,6-dimethylbenzimidazole phosphoribosyltransferase (CobT)"/>
    <property type="match status" value="1"/>
</dbReference>
<evidence type="ECO:0000256" key="3">
    <source>
        <dbReference type="ARBA" id="ARBA00011991"/>
    </source>
</evidence>
<dbReference type="PANTHER" id="PTHR43463:SF1">
    <property type="entry name" value="NICOTINATE-NUCLEOTIDE--DIMETHYLBENZIMIDAZOLE PHOSPHORIBOSYLTRANSFERASE"/>
    <property type="match status" value="1"/>
</dbReference>
<keyword evidence="5 10" id="KW-0169">Cobalamin biosynthesis</keyword>
<feature type="transmembrane region" description="Helical" evidence="11">
    <location>
        <begin position="251"/>
        <end position="268"/>
    </location>
</feature>
<dbReference type="OrthoDB" id="9781491at2"/>
<evidence type="ECO:0000313" key="13">
    <source>
        <dbReference type="Proteomes" id="UP000192761"/>
    </source>
</evidence>
<comment type="similarity">
    <text evidence="2 10">Belongs to the CobT family.</text>
</comment>
<keyword evidence="11" id="KW-0812">Transmembrane</keyword>
<dbReference type="InterPro" id="IPR003200">
    <property type="entry name" value="Nict_dMeBzImd_PRibTrfase"/>
</dbReference>
<evidence type="ECO:0000256" key="8">
    <source>
        <dbReference type="ARBA" id="ARBA00030686"/>
    </source>
</evidence>
<evidence type="ECO:0000256" key="9">
    <source>
        <dbReference type="ARBA" id="ARBA00047340"/>
    </source>
</evidence>
<organism evidence="12 13">
    <name type="scientific">Andreprevotia lacus DSM 23236</name>
    <dbReference type="NCBI Taxonomy" id="1121001"/>
    <lineage>
        <taxon>Bacteria</taxon>
        <taxon>Pseudomonadati</taxon>
        <taxon>Pseudomonadota</taxon>
        <taxon>Betaproteobacteria</taxon>
        <taxon>Neisseriales</taxon>
        <taxon>Chitinibacteraceae</taxon>
        <taxon>Andreprevotia</taxon>
    </lineage>
</organism>
<dbReference type="InterPro" id="IPR023195">
    <property type="entry name" value="Nict_dMeBzImd_PRibTrfase_N"/>
</dbReference>
<comment type="function">
    <text evidence="10">Catalyzes the synthesis of alpha-ribazole-5'-phosphate from nicotinate mononucleotide (NAMN) and 5,6-dimethylbenzimidazole (DMB).</text>
</comment>
<dbReference type="FunFam" id="3.40.50.10210:FF:000001">
    <property type="entry name" value="Nicotinate-nucleotide--dimethylbenzimidazole phosphoribosyltransferase"/>
    <property type="match status" value="1"/>
</dbReference>
<evidence type="ECO:0000313" key="12">
    <source>
        <dbReference type="EMBL" id="SMC26583.1"/>
    </source>
</evidence>
<keyword evidence="7 10" id="KW-0808">Transferase</keyword>
<dbReference type="AlphaFoldDB" id="A0A1W1XRJ9"/>
<evidence type="ECO:0000256" key="2">
    <source>
        <dbReference type="ARBA" id="ARBA00007110"/>
    </source>
</evidence>
<evidence type="ECO:0000256" key="6">
    <source>
        <dbReference type="ARBA" id="ARBA00022676"/>
    </source>
</evidence>
<dbReference type="InterPro" id="IPR017846">
    <property type="entry name" value="Nict_dMeBzImd_PRibTrfase_bact"/>
</dbReference>
<sequence>MPTTIPALARDLQPALQHKLDRKTKPMGSLGRLEALALQLGLIQQRLDPQIVQPTMLVFAGDHGLARAGVSPFPPEVTPQMVLNFLSGGAAVNVLCRANGLDFKVVNAGVNYKFAPHPLLIDVPLAHGTASSLDGPAMTREQAELALQRGADIVAGLAAQGCTVLALGEMGIGNTSAASLLMAQLTDVPLADCTGRGTGHDDDGLARKLAVLQQVQARHASLSAPLDILAAVGGFEIAMMAGAYLAGAASGMLLLVDGFIATAALLVASRINPAVLDYCAYAHCSGEQGHRRLLAELSGEPLLDLGLRLGEGSGAATAFPLLRAAAAILNEMASFESAGVSDKDG</sequence>
<comment type="pathway">
    <text evidence="1 10">Nucleoside biosynthesis; alpha-ribazole biosynthesis; alpha-ribazole from 5,6-dimethylbenzimidazole: step 1/2.</text>
</comment>
<dbReference type="NCBIfam" id="NF000996">
    <property type="entry name" value="PRK00105.1"/>
    <property type="match status" value="1"/>
</dbReference>
<dbReference type="InterPro" id="IPR036087">
    <property type="entry name" value="Nict_dMeBzImd_PRibTrfase_sf"/>
</dbReference>
<feature type="active site" description="Proton acceptor" evidence="10">
    <location>
        <position position="311"/>
    </location>
</feature>
<evidence type="ECO:0000256" key="4">
    <source>
        <dbReference type="ARBA" id="ARBA00015486"/>
    </source>
</evidence>
<dbReference type="GO" id="GO:0008939">
    <property type="term" value="F:nicotinate-nucleotide-dimethylbenzimidazole phosphoribosyltransferase activity"/>
    <property type="evidence" value="ECO:0007669"/>
    <property type="project" value="UniProtKB-UniRule"/>
</dbReference>
<keyword evidence="11" id="KW-1133">Transmembrane helix</keyword>
<accession>A0A1W1XRJ9</accession>
<evidence type="ECO:0000256" key="5">
    <source>
        <dbReference type="ARBA" id="ARBA00022573"/>
    </source>
</evidence>
<reference evidence="12 13" key="1">
    <citation type="submission" date="2017-04" db="EMBL/GenBank/DDBJ databases">
        <authorList>
            <person name="Afonso C.L."/>
            <person name="Miller P.J."/>
            <person name="Scott M.A."/>
            <person name="Spackman E."/>
            <person name="Goraichik I."/>
            <person name="Dimitrov K.M."/>
            <person name="Suarez D.L."/>
            <person name="Swayne D.E."/>
        </authorList>
    </citation>
    <scope>NUCLEOTIDE SEQUENCE [LARGE SCALE GENOMIC DNA]</scope>
    <source>
        <strain evidence="12 13">DSM 23236</strain>
    </source>
</reference>
<gene>
    <name evidence="10" type="primary">cobT</name>
    <name evidence="12" type="ORF">SAMN02745857_02538</name>
</gene>
<dbReference type="Pfam" id="PF02277">
    <property type="entry name" value="DBI_PRT"/>
    <property type="match status" value="1"/>
</dbReference>
<dbReference type="PANTHER" id="PTHR43463">
    <property type="entry name" value="NICOTINATE-NUCLEOTIDE--DIMETHYLBENZIMIDAZOLE PHOSPHORIBOSYLTRANSFERASE"/>
    <property type="match status" value="1"/>
</dbReference>
<keyword evidence="6 10" id="KW-0328">Glycosyltransferase</keyword>
<dbReference type="EMBL" id="FWXD01000014">
    <property type="protein sequence ID" value="SMC26583.1"/>
    <property type="molecule type" value="Genomic_DNA"/>
</dbReference>
<dbReference type="EC" id="2.4.2.21" evidence="3 10"/>